<accession>A0A0C1MF88</accession>
<organism evidence="1 3">
    <name type="scientific">Pseudoalteromonas luteoviolacea</name>
    <dbReference type="NCBI Taxonomy" id="43657"/>
    <lineage>
        <taxon>Bacteria</taxon>
        <taxon>Pseudomonadati</taxon>
        <taxon>Pseudomonadota</taxon>
        <taxon>Gammaproteobacteria</taxon>
        <taxon>Alteromonadales</taxon>
        <taxon>Pseudoalteromonadaceae</taxon>
        <taxon>Pseudoalteromonas</taxon>
    </lineage>
</organism>
<protein>
    <submittedName>
        <fullName evidence="1">Uncharacterized protein</fullName>
    </submittedName>
</protein>
<dbReference type="Proteomes" id="UP000031327">
    <property type="component" value="Unassembled WGS sequence"/>
</dbReference>
<comment type="caution">
    <text evidence="1">The sequence shown here is derived from an EMBL/GenBank/DDBJ whole genome shotgun (WGS) entry which is preliminary data.</text>
</comment>
<dbReference type="EMBL" id="JWIC01000008">
    <property type="protein sequence ID" value="KID55454.1"/>
    <property type="molecule type" value="Genomic_DNA"/>
</dbReference>
<sequence>MSLAFCTIAQGEVSILHRRQDKLKFSSAKAKTAYFWGAVIHFQSAGKAQDIEAAMALKVGCSFRCKASLYCAGE</sequence>
<evidence type="ECO:0000313" key="3">
    <source>
        <dbReference type="Proteomes" id="UP000031327"/>
    </source>
</evidence>
<proteinExistence type="predicted"/>
<gene>
    <name evidence="2" type="ORF">JF50_01375</name>
    <name evidence="1" type="ORF">JF50_19760</name>
</gene>
<reference evidence="1 3" key="1">
    <citation type="submission" date="2014-12" db="EMBL/GenBank/DDBJ databases">
        <title>Draft Genome Sequence of Pseudoalteromonas luteoviolacea HI1.</title>
        <authorList>
            <person name="Asahina A.Y."/>
            <person name="Hadfield M.G."/>
        </authorList>
    </citation>
    <scope>NUCLEOTIDE SEQUENCE [LARGE SCALE GENOMIC DNA]</scope>
    <source>
        <strain evidence="1 3">HI1</strain>
    </source>
</reference>
<dbReference type="EMBL" id="JWIC01000003">
    <property type="protein sequence ID" value="KID58568.1"/>
    <property type="molecule type" value="Genomic_DNA"/>
</dbReference>
<evidence type="ECO:0000313" key="2">
    <source>
        <dbReference type="EMBL" id="KID58568.1"/>
    </source>
</evidence>
<dbReference type="AlphaFoldDB" id="A0A0C1MF88"/>
<name>A0A0C1MF88_9GAMM</name>
<evidence type="ECO:0000313" key="1">
    <source>
        <dbReference type="EMBL" id="KID55454.1"/>
    </source>
</evidence>